<evidence type="ECO:0000313" key="1">
    <source>
        <dbReference type="EMBL" id="JAE00518.1"/>
    </source>
</evidence>
<dbReference type="EMBL" id="GBRH01197378">
    <property type="protein sequence ID" value="JAE00518.1"/>
    <property type="molecule type" value="Transcribed_RNA"/>
</dbReference>
<organism evidence="1">
    <name type="scientific">Arundo donax</name>
    <name type="common">Giant reed</name>
    <name type="synonym">Donax arundinaceus</name>
    <dbReference type="NCBI Taxonomy" id="35708"/>
    <lineage>
        <taxon>Eukaryota</taxon>
        <taxon>Viridiplantae</taxon>
        <taxon>Streptophyta</taxon>
        <taxon>Embryophyta</taxon>
        <taxon>Tracheophyta</taxon>
        <taxon>Spermatophyta</taxon>
        <taxon>Magnoliopsida</taxon>
        <taxon>Liliopsida</taxon>
        <taxon>Poales</taxon>
        <taxon>Poaceae</taxon>
        <taxon>PACMAD clade</taxon>
        <taxon>Arundinoideae</taxon>
        <taxon>Arundineae</taxon>
        <taxon>Arundo</taxon>
    </lineage>
</organism>
<reference evidence="1" key="1">
    <citation type="submission" date="2014-09" db="EMBL/GenBank/DDBJ databases">
        <authorList>
            <person name="Magalhaes I.L.F."/>
            <person name="Oliveira U."/>
            <person name="Santos F.R."/>
            <person name="Vidigal T.H.D.A."/>
            <person name="Brescovit A.D."/>
            <person name="Santos A.J."/>
        </authorList>
    </citation>
    <scope>NUCLEOTIDE SEQUENCE</scope>
    <source>
        <tissue evidence="1">Shoot tissue taken approximately 20 cm above the soil surface</tissue>
    </source>
</reference>
<proteinExistence type="predicted"/>
<accession>A0A0A9EWV6</accession>
<name>A0A0A9EWV6_ARUDO</name>
<sequence>MFCSMYYIIIEVFPDFPGMWNVIQSCWNSTPLIF</sequence>
<dbReference type="AlphaFoldDB" id="A0A0A9EWV6"/>
<protein>
    <submittedName>
        <fullName evidence="1">Uncharacterized protein</fullName>
    </submittedName>
</protein>
<reference evidence="1" key="2">
    <citation type="journal article" date="2015" name="Data Brief">
        <title>Shoot transcriptome of the giant reed, Arundo donax.</title>
        <authorList>
            <person name="Barrero R.A."/>
            <person name="Guerrero F.D."/>
            <person name="Moolhuijzen P."/>
            <person name="Goolsby J.A."/>
            <person name="Tidwell J."/>
            <person name="Bellgard S.E."/>
            <person name="Bellgard M.I."/>
        </authorList>
    </citation>
    <scope>NUCLEOTIDE SEQUENCE</scope>
    <source>
        <tissue evidence="1">Shoot tissue taken approximately 20 cm above the soil surface</tissue>
    </source>
</reference>